<dbReference type="Gene3D" id="3.40.50.150">
    <property type="entry name" value="Vaccinia Virus protein VP39"/>
    <property type="match status" value="1"/>
</dbReference>
<dbReference type="InterPro" id="IPR029063">
    <property type="entry name" value="SAM-dependent_MTases_sf"/>
</dbReference>
<evidence type="ECO:0000313" key="4">
    <source>
        <dbReference type="EMBL" id="PCI76577.1"/>
    </source>
</evidence>
<accession>A0A2A4X3E1</accession>
<dbReference type="NCBIfam" id="TIGR00095">
    <property type="entry name" value="16S rRNA (guanine(966)-N(2))-methyltransferase RsmD"/>
    <property type="match status" value="1"/>
</dbReference>
<dbReference type="EMBL" id="NVUL01000055">
    <property type="protein sequence ID" value="PCI76577.1"/>
    <property type="molecule type" value="Genomic_DNA"/>
</dbReference>
<dbReference type="AlphaFoldDB" id="A0A2A4X3E1"/>
<evidence type="ECO:0000256" key="1">
    <source>
        <dbReference type="ARBA" id="ARBA00022603"/>
    </source>
</evidence>
<gene>
    <name evidence="4" type="primary">rsmD</name>
    <name evidence="4" type="ORF">COB20_10240</name>
</gene>
<reference evidence="5" key="1">
    <citation type="submission" date="2017-08" db="EMBL/GenBank/DDBJ databases">
        <title>A dynamic microbial community with high functional redundancy inhabits the cold, oxic subseafloor aquifer.</title>
        <authorList>
            <person name="Tully B.J."/>
            <person name="Wheat C.G."/>
            <person name="Glazer B.T."/>
            <person name="Huber J.A."/>
        </authorList>
    </citation>
    <scope>NUCLEOTIDE SEQUENCE [LARGE SCALE GENOMIC DNA]</scope>
</reference>
<dbReference type="EC" id="2.1.1.171" evidence="3"/>
<evidence type="ECO:0000256" key="3">
    <source>
        <dbReference type="PIRNR" id="PIRNR004553"/>
    </source>
</evidence>
<sequence length="197" mass="21792">MPQSTNQTDNSVRIIAGEYRSRKLEFPSLEGLRPTADRIRETLFNWLQGSIAGETCLDLFAGSGALGFEALSRGASQVDFIEQNTSAVNSIRANIKRLDAKQGNVYCSDAFAWLDRYAQDSKQYGLVFLDPPFGGEMLARAIVKLDSVNLLRDGGLVYIEKEKQSIGDDLPSNWVEVKSKKAGSVQFGLYNILRSSE</sequence>
<dbReference type="CDD" id="cd02440">
    <property type="entry name" value="AdoMet_MTases"/>
    <property type="match status" value="1"/>
</dbReference>
<dbReference type="Proteomes" id="UP000218767">
    <property type="component" value="Unassembled WGS sequence"/>
</dbReference>
<dbReference type="InterPro" id="IPR004398">
    <property type="entry name" value="RNA_MeTrfase_RsmD"/>
</dbReference>
<keyword evidence="3" id="KW-0949">S-adenosyl-L-methionine</keyword>
<evidence type="ECO:0000256" key="2">
    <source>
        <dbReference type="ARBA" id="ARBA00022679"/>
    </source>
</evidence>
<comment type="catalytic activity">
    <reaction evidence="3">
        <text>guanosine(966) in 16S rRNA + S-adenosyl-L-methionine = N(2)-methylguanosine(966) in 16S rRNA + S-adenosyl-L-homocysteine + H(+)</text>
        <dbReference type="Rhea" id="RHEA:23548"/>
        <dbReference type="Rhea" id="RHEA-COMP:10211"/>
        <dbReference type="Rhea" id="RHEA-COMP:10212"/>
        <dbReference type="ChEBI" id="CHEBI:15378"/>
        <dbReference type="ChEBI" id="CHEBI:57856"/>
        <dbReference type="ChEBI" id="CHEBI:59789"/>
        <dbReference type="ChEBI" id="CHEBI:74269"/>
        <dbReference type="ChEBI" id="CHEBI:74481"/>
        <dbReference type="EC" id="2.1.1.171"/>
    </reaction>
</comment>
<dbReference type="GO" id="GO:0052913">
    <property type="term" value="F:16S rRNA (guanine(966)-N(2))-methyltransferase activity"/>
    <property type="evidence" value="ECO:0007669"/>
    <property type="project" value="UniProtKB-EC"/>
</dbReference>
<comment type="caution">
    <text evidence="4">The sequence shown here is derived from an EMBL/GenBank/DDBJ whole genome shotgun (WGS) entry which is preliminary data.</text>
</comment>
<comment type="similarity">
    <text evidence="3">Belongs to the methyltransferase superfamily. RsmD family.</text>
</comment>
<dbReference type="PANTHER" id="PTHR43542">
    <property type="entry name" value="METHYLTRANSFERASE"/>
    <property type="match status" value="1"/>
</dbReference>
<proteinExistence type="inferred from homology"/>
<name>A0A2A4X3E1_9GAMM</name>
<dbReference type="Pfam" id="PF03602">
    <property type="entry name" value="Cons_hypoth95"/>
    <property type="match status" value="1"/>
</dbReference>
<keyword evidence="3" id="KW-0698">rRNA processing</keyword>
<keyword evidence="2 3" id="KW-0808">Transferase</keyword>
<comment type="function">
    <text evidence="3">Specifically methylates the guanine in position 966 of 16S rRNA in the assembled 30S particle.</text>
</comment>
<dbReference type="PANTHER" id="PTHR43542:SF1">
    <property type="entry name" value="METHYLTRANSFERASE"/>
    <property type="match status" value="1"/>
</dbReference>
<dbReference type="PIRSF" id="PIRSF004553">
    <property type="entry name" value="CHP00095"/>
    <property type="match status" value="1"/>
</dbReference>
<organism evidence="4 5">
    <name type="scientific">SAR86 cluster bacterium</name>
    <dbReference type="NCBI Taxonomy" id="2030880"/>
    <lineage>
        <taxon>Bacteria</taxon>
        <taxon>Pseudomonadati</taxon>
        <taxon>Pseudomonadota</taxon>
        <taxon>Gammaproteobacteria</taxon>
        <taxon>SAR86 cluster</taxon>
    </lineage>
</organism>
<evidence type="ECO:0000313" key="5">
    <source>
        <dbReference type="Proteomes" id="UP000218767"/>
    </source>
</evidence>
<keyword evidence="1 3" id="KW-0489">Methyltransferase</keyword>
<protein>
    <recommendedName>
        <fullName evidence="3">Ribosomal RNA small subunit methyltransferase D</fullName>
        <ecNumber evidence="3">2.1.1.171</ecNumber>
    </recommendedName>
</protein>
<dbReference type="SUPFAM" id="SSF53335">
    <property type="entry name" value="S-adenosyl-L-methionine-dependent methyltransferases"/>
    <property type="match status" value="1"/>
</dbReference>